<dbReference type="KEGG" id="cgy:CGLY_06260"/>
<organism evidence="2 3">
    <name type="scientific">Corynebacterium glyciniphilum AJ 3170</name>
    <dbReference type="NCBI Taxonomy" id="1404245"/>
    <lineage>
        <taxon>Bacteria</taxon>
        <taxon>Bacillati</taxon>
        <taxon>Actinomycetota</taxon>
        <taxon>Actinomycetes</taxon>
        <taxon>Mycobacteriales</taxon>
        <taxon>Corynebacteriaceae</taxon>
        <taxon>Corynebacterium</taxon>
    </lineage>
</organism>
<dbReference type="NCBIfam" id="NF033493">
    <property type="entry name" value="MetS_like_NSS"/>
    <property type="match status" value="1"/>
</dbReference>
<dbReference type="EMBL" id="CP006842">
    <property type="protein sequence ID" value="AHW63700.1"/>
    <property type="molecule type" value="Genomic_DNA"/>
</dbReference>
<dbReference type="eggNOG" id="ENOG5031BXE">
    <property type="taxonomic scope" value="Bacteria"/>
</dbReference>
<dbReference type="InterPro" id="IPR031596">
    <property type="entry name" value="MaAIMP_sms"/>
</dbReference>
<dbReference type="OrthoDB" id="6712920at2"/>
<dbReference type="Pfam" id="PF16951">
    <property type="entry name" value="MaAIMP_sms"/>
    <property type="match status" value="1"/>
</dbReference>
<dbReference type="HOGENOM" id="CLU_210189_0_0_11"/>
<evidence type="ECO:0000313" key="2">
    <source>
        <dbReference type="EMBL" id="AHW63700.1"/>
    </source>
</evidence>
<keyword evidence="1" id="KW-0472">Membrane</keyword>
<proteinExistence type="predicted"/>
<reference evidence="2 3" key="1">
    <citation type="journal article" date="2015" name="Int. J. Syst. Evol. Microbiol.">
        <title>Revisiting Corynebacterium glyciniphilum (ex Kubota et al., 1972) sp. nov., nom. rev., isolated from putrefied banana.</title>
        <authorList>
            <person name="Al-Dilaimi A."/>
            <person name="Bednarz H."/>
            <person name="Lomker A."/>
            <person name="Niehaus K."/>
            <person name="Kalinowski J."/>
            <person name="Ruckert C."/>
        </authorList>
    </citation>
    <scope>NUCLEOTIDE SEQUENCE [LARGE SCALE GENOMIC DNA]</scope>
    <source>
        <strain evidence="2">AJ 3170</strain>
    </source>
</reference>
<dbReference type="RefSeq" id="WP_038547510.1">
    <property type="nucleotide sequence ID" value="NZ_CP006842.1"/>
</dbReference>
<sequence length="59" mass="6261">MSTTAIVMMVLFMVFLWGGLIIASINLRNNSDEESGELGSAPGTDDETLILHATSHPVG</sequence>
<name>X5E8E5_9CORY</name>
<dbReference type="Proteomes" id="UP000023703">
    <property type="component" value="Chromosome"/>
</dbReference>
<dbReference type="NCBIfam" id="NF033494">
    <property type="entry name" value="NSS_import_MetS"/>
    <property type="match status" value="1"/>
</dbReference>
<evidence type="ECO:0000256" key="1">
    <source>
        <dbReference type="SAM" id="Phobius"/>
    </source>
</evidence>
<dbReference type="AlphaFoldDB" id="X5E8E5"/>
<feature type="transmembrane region" description="Helical" evidence="1">
    <location>
        <begin position="6"/>
        <end position="27"/>
    </location>
</feature>
<accession>X5E8E5</accession>
<gene>
    <name evidence="2" type="ORF">CGLY_06260</name>
</gene>
<keyword evidence="1" id="KW-0812">Transmembrane</keyword>
<protein>
    <submittedName>
        <fullName evidence="2">Putative membrane protein</fullName>
    </submittedName>
</protein>
<evidence type="ECO:0000313" key="3">
    <source>
        <dbReference type="Proteomes" id="UP000023703"/>
    </source>
</evidence>
<keyword evidence="3" id="KW-1185">Reference proteome</keyword>
<dbReference type="STRING" id="1404245.CGLY_06260"/>
<keyword evidence="1" id="KW-1133">Transmembrane helix</keyword>